<dbReference type="RefSeq" id="WP_060323202.1">
    <property type="nucleotide sequence ID" value="NZ_LPIU01000082.1"/>
</dbReference>
<dbReference type="EMBL" id="LPIX01000025">
    <property type="protein sequence ID" value="KWE08813.1"/>
    <property type="molecule type" value="Genomic_DNA"/>
</dbReference>
<evidence type="ECO:0000313" key="2">
    <source>
        <dbReference type="Proteomes" id="UP000062998"/>
    </source>
</evidence>
<name>A0A107FZN2_9BURK</name>
<accession>A0A107FZN2</accession>
<dbReference type="OrthoDB" id="5916208at2"/>
<protein>
    <recommendedName>
        <fullName evidence="3">Glycine zipper family protein</fullName>
    </recommendedName>
</protein>
<dbReference type="AlphaFoldDB" id="A0A107FZN2"/>
<organism evidence="1 2">
    <name type="scientific">Burkholderia ubonensis</name>
    <dbReference type="NCBI Taxonomy" id="101571"/>
    <lineage>
        <taxon>Bacteria</taxon>
        <taxon>Pseudomonadati</taxon>
        <taxon>Pseudomonadota</taxon>
        <taxon>Betaproteobacteria</taxon>
        <taxon>Burkholderiales</taxon>
        <taxon>Burkholderiaceae</taxon>
        <taxon>Burkholderia</taxon>
        <taxon>Burkholderia cepacia complex</taxon>
    </lineage>
</organism>
<proteinExistence type="predicted"/>
<reference evidence="1 2" key="1">
    <citation type="submission" date="2015-11" db="EMBL/GenBank/DDBJ databases">
        <title>Expanding the genomic diversity of Burkholderia species for the development of highly accurate diagnostics.</title>
        <authorList>
            <person name="Sahl J."/>
            <person name="Keim P."/>
            <person name="Wagner D."/>
        </authorList>
    </citation>
    <scope>NUCLEOTIDE SEQUENCE [LARGE SCALE GENOMIC DNA]</scope>
    <source>
        <strain evidence="1 2">MSMB2167WGS</strain>
    </source>
</reference>
<gene>
    <name evidence="1" type="ORF">WL73_06240</name>
</gene>
<evidence type="ECO:0008006" key="3">
    <source>
        <dbReference type="Google" id="ProtNLM"/>
    </source>
</evidence>
<evidence type="ECO:0000313" key="1">
    <source>
        <dbReference type="EMBL" id="KWE08813.1"/>
    </source>
</evidence>
<sequence length="298" mass="32109">MSDYIYRAPTNDRSGSQYDVLGHLMPARVFVLVVVDEPGKDGFLVRRCYTTIHDPYLQALRLRPLDAMREVHPEKYGLWPRGPGSNASIAEHVMGYDKLTSYISTSSDFPGGADRFKGKVIFVDIAKAKRAGAKLVTTQEIKLELDRYAAQYPHLKNRIARIKSYAEGLDKEVLVKPNPMVPPSGIYTERGLAVTLGLVKFARVVQVIGIVFTAYDLGVATNASFEAKSVKPIEKEVIRQMGGWGGAIAGWKMGAAAGALVGLETGPGAVITGLVGGIVFGSIGYFGGGFAADEIVGK</sequence>
<dbReference type="Proteomes" id="UP000062998">
    <property type="component" value="Unassembled WGS sequence"/>
</dbReference>
<comment type="caution">
    <text evidence="1">The sequence shown here is derived from an EMBL/GenBank/DDBJ whole genome shotgun (WGS) entry which is preliminary data.</text>
</comment>